<evidence type="ECO:0000259" key="2">
    <source>
        <dbReference type="Pfam" id="PF01757"/>
    </source>
</evidence>
<feature type="transmembrane region" description="Helical" evidence="1">
    <location>
        <begin position="123"/>
        <end position="141"/>
    </location>
</feature>
<feature type="transmembrane region" description="Helical" evidence="1">
    <location>
        <begin position="300"/>
        <end position="324"/>
    </location>
</feature>
<feature type="transmembrane region" description="Helical" evidence="1">
    <location>
        <begin position="236"/>
        <end position="255"/>
    </location>
</feature>
<dbReference type="STRING" id="137838.GCA_001458595_04113"/>
<dbReference type="AlphaFoldDB" id="A0A2A7MMK3"/>
<evidence type="ECO:0000313" key="4">
    <source>
        <dbReference type="Proteomes" id="UP000220840"/>
    </source>
</evidence>
<feature type="transmembrane region" description="Helical" evidence="1">
    <location>
        <begin position="276"/>
        <end position="294"/>
    </location>
</feature>
<dbReference type="InterPro" id="IPR002656">
    <property type="entry name" value="Acyl_transf_3_dom"/>
</dbReference>
<organism evidence="3 4">
    <name type="scientific">Clostridium neonatale</name>
    <dbReference type="NCBI Taxonomy" id="137838"/>
    <lineage>
        <taxon>Bacteria</taxon>
        <taxon>Bacillati</taxon>
        <taxon>Bacillota</taxon>
        <taxon>Clostridia</taxon>
        <taxon>Eubacteriales</taxon>
        <taxon>Clostridiaceae</taxon>
        <taxon>Clostridium</taxon>
    </lineage>
</organism>
<dbReference type="GO" id="GO:0016747">
    <property type="term" value="F:acyltransferase activity, transferring groups other than amino-acyl groups"/>
    <property type="evidence" value="ECO:0007669"/>
    <property type="project" value="InterPro"/>
</dbReference>
<evidence type="ECO:0000313" key="3">
    <source>
        <dbReference type="EMBL" id="PEG32591.1"/>
    </source>
</evidence>
<keyword evidence="1" id="KW-1133">Transmembrane helix</keyword>
<feature type="transmembrane region" description="Helical" evidence="1">
    <location>
        <begin position="171"/>
        <end position="199"/>
    </location>
</feature>
<feature type="transmembrane region" description="Helical" evidence="1">
    <location>
        <begin position="70"/>
        <end position="89"/>
    </location>
</feature>
<dbReference type="EMBL" id="PDCJ01000001">
    <property type="protein sequence ID" value="PEG32591.1"/>
    <property type="molecule type" value="Genomic_DNA"/>
</dbReference>
<proteinExistence type="predicted"/>
<feature type="domain" description="Acyltransferase 3" evidence="2">
    <location>
        <begin position="8"/>
        <end position="313"/>
    </location>
</feature>
<dbReference type="Proteomes" id="UP000220840">
    <property type="component" value="Unassembled WGS sequence"/>
</dbReference>
<keyword evidence="1" id="KW-0812">Transmembrane</keyword>
<dbReference type="OrthoDB" id="5808342at2"/>
<keyword evidence="1" id="KW-0472">Membrane</keyword>
<feature type="transmembrane region" description="Helical" evidence="1">
    <location>
        <begin position="148"/>
        <end position="165"/>
    </location>
</feature>
<comment type="caution">
    <text evidence="3">The sequence shown here is derived from an EMBL/GenBank/DDBJ whole genome shotgun (WGS) entry which is preliminary data.</text>
</comment>
<sequence length="332" mass="38309">MLLQKSLSIDFLKFFCALAIALGHGGGSLLINGHAIVNFYFVVSGYYLMRKFSNTKEINAAQYVYGRLCSLYPHYIFSAFSLFLLLVIFNKSDFYVLLELLKKFIPEIFMLQNTGIFLDGVNFPTWYITALIFSSLLLWQMLKVNKEITINIVCPLVIIGVYTYLHNTDNYFALISFAYLPLLRGLANISIGIITYELATTSQVNLVFKNSFLTNFIGAICLIGFLLSAFSVLDQWLGLIFIIGNVIILNRINILERIFRKGLIYKIVDSFGRLSYPIYLNHLFIIHIFTFANIKLDRYIYKIMFIFVLIVYSYITNFIVKIIIKRIKDSKI</sequence>
<dbReference type="RefSeq" id="WP_058296733.1">
    <property type="nucleotide sequence ID" value="NZ_LN890328.1"/>
</dbReference>
<dbReference type="Pfam" id="PF01757">
    <property type="entry name" value="Acyl_transf_3"/>
    <property type="match status" value="1"/>
</dbReference>
<feature type="transmembrane region" description="Helical" evidence="1">
    <location>
        <begin position="31"/>
        <end position="49"/>
    </location>
</feature>
<name>A0A2A7MMK3_9CLOT</name>
<reference evidence="3 4" key="1">
    <citation type="submission" date="2017-10" db="EMBL/GenBank/DDBJ databases">
        <title>Effective Description of Clostridium neonatale sp. nov. linked to necrotizing enterocolitis in neonates and a clarification of species assignable to the genus Clostridium (Prazmowski 1880) emend. Lawson and Rainey 2016.</title>
        <authorList>
            <person name="Bernard K."/>
            <person name="Burdz T."/>
            <person name="Wiebe D."/>
            <person name="Balcewich B."/>
            <person name="Alfa M."/>
            <person name="Bernier A.-M."/>
        </authorList>
    </citation>
    <scope>NUCLEOTIDE SEQUENCE [LARGE SCALE GENOMIC DNA]</scope>
    <source>
        <strain evidence="3 4">LCDC99A005</strain>
    </source>
</reference>
<protein>
    <recommendedName>
        <fullName evidence="2">Acyltransferase 3 domain-containing protein</fullName>
    </recommendedName>
</protein>
<feature type="transmembrane region" description="Helical" evidence="1">
    <location>
        <begin position="211"/>
        <end position="230"/>
    </location>
</feature>
<gene>
    <name evidence="3" type="ORF">CQ394_13115</name>
</gene>
<keyword evidence="4" id="KW-1185">Reference proteome</keyword>
<accession>A0A2A7MMK3</accession>
<evidence type="ECO:0000256" key="1">
    <source>
        <dbReference type="SAM" id="Phobius"/>
    </source>
</evidence>